<name>A0A8H6S2N0_9AGAR</name>
<dbReference type="Proteomes" id="UP000636479">
    <property type="component" value="Unassembled WGS sequence"/>
</dbReference>
<dbReference type="RefSeq" id="XP_037214325.1">
    <property type="nucleotide sequence ID" value="XM_037369119.1"/>
</dbReference>
<reference evidence="2" key="1">
    <citation type="submission" date="2020-05" db="EMBL/GenBank/DDBJ databases">
        <title>Mycena genomes resolve the evolution of fungal bioluminescence.</title>
        <authorList>
            <person name="Tsai I.J."/>
        </authorList>
    </citation>
    <scope>NUCLEOTIDE SEQUENCE</scope>
    <source>
        <strain evidence="2">171206Taipei</strain>
    </source>
</reference>
<gene>
    <name evidence="2" type="ORF">MIND_01263700</name>
</gene>
<proteinExistence type="predicted"/>
<accession>A0A8H6S2N0</accession>
<comment type="caution">
    <text evidence="2">The sequence shown here is derived from an EMBL/GenBank/DDBJ whole genome shotgun (WGS) entry which is preliminary data.</text>
</comment>
<protein>
    <submittedName>
        <fullName evidence="2">Uncharacterized protein</fullName>
    </submittedName>
</protein>
<feature type="region of interest" description="Disordered" evidence="1">
    <location>
        <begin position="139"/>
        <end position="186"/>
    </location>
</feature>
<evidence type="ECO:0000256" key="1">
    <source>
        <dbReference type="SAM" id="MobiDB-lite"/>
    </source>
</evidence>
<dbReference type="AlphaFoldDB" id="A0A8H6S2N0"/>
<keyword evidence="3" id="KW-1185">Reference proteome</keyword>
<evidence type="ECO:0000313" key="2">
    <source>
        <dbReference type="EMBL" id="KAF7291203.1"/>
    </source>
</evidence>
<sequence length="241" mass="25473">MTPVSSLGLPVGSAAKPWPKCGTLLNVYAPGLANKPLKSFLGRPHSRRSWTSRGLWFTSSTKVAETIAELARVDYASPAAAIGKKEDAGLPLALQLSDILVDEFANDPDDTRRGYHGHRQDRGRRPCVGLAAQRYSRRRIRHSDGITASKPQERATEREPGRSSTRPAGSIGAARRGCAPPPPSRTIMPAWLSGCIRTGDSESQRARAAAAIPPVGGAVPVAVDERSATSAAAADVCPGHA</sequence>
<dbReference type="EMBL" id="JACAZF010000013">
    <property type="protein sequence ID" value="KAF7291203.1"/>
    <property type="molecule type" value="Genomic_DNA"/>
</dbReference>
<feature type="compositionally biased region" description="Basic and acidic residues" evidence="1">
    <location>
        <begin position="151"/>
        <end position="161"/>
    </location>
</feature>
<organism evidence="2 3">
    <name type="scientific">Mycena indigotica</name>
    <dbReference type="NCBI Taxonomy" id="2126181"/>
    <lineage>
        <taxon>Eukaryota</taxon>
        <taxon>Fungi</taxon>
        <taxon>Dikarya</taxon>
        <taxon>Basidiomycota</taxon>
        <taxon>Agaricomycotina</taxon>
        <taxon>Agaricomycetes</taxon>
        <taxon>Agaricomycetidae</taxon>
        <taxon>Agaricales</taxon>
        <taxon>Marasmiineae</taxon>
        <taxon>Mycenaceae</taxon>
        <taxon>Mycena</taxon>
    </lineage>
</organism>
<evidence type="ECO:0000313" key="3">
    <source>
        <dbReference type="Proteomes" id="UP000636479"/>
    </source>
</evidence>
<dbReference type="GeneID" id="59351635"/>